<dbReference type="Gene3D" id="3.40.50.12780">
    <property type="entry name" value="N-terminal domain of ligase-like"/>
    <property type="match status" value="1"/>
</dbReference>
<gene>
    <name evidence="3" type="ORF">A4X13_0g9153</name>
</gene>
<dbReference type="SUPFAM" id="SSF56801">
    <property type="entry name" value="Acetyl-CoA synthetase-like"/>
    <property type="match status" value="1"/>
</dbReference>
<dbReference type="GO" id="GO:0043041">
    <property type="term" value="P:amino acid activation for nonribosomal peptide biosynthetic process"/>
    <property type="evidence" value="ECO:0007669"/>
    <property type="project" value="TreeGrafter"/>
</dbReference>
<dbReference type="CDD" id="cd05930">
    <property type="entry name" value="A_NRPS"/>
    <property type="match status" value="1"/>
</dbReference>
<evidence type="ECO:0000313" key="3">
    <source>
        <dbReference type="EMBL" id="KAE8236439.1"/>
    </source>
</evidence>
<dbReference type="Pfam" id="PF00501">
    <property type="entry name" value="AMP-binding"/>
    <property type="match status" value="1"/>
</dbReference>
<accession>A0A8T8SB75</accession>
<dbReference type="InterPro" id="IPR045851">
    <property type="entry name" value="AMP-bd_C_sf"/>
</dbReference>
<feature type="non-terminal residue" evidence="3">
    <location>
        <position position="608"/>
    </location>
</feature>
<dbReference type="InterPro" id="IPR010071">
    <property type="entry name" value="AA_adenyl_dom"/>
</dbReference>
<dbReference type="Gene3D" id="3.30.300.30">
    <property type="match status" value="1"/>
</dbReference>
<dbReference type="NCBIfam" id="TIGR01733">
    <property type="entry name" value="AA-adenyl-dom"/>
    <property type="match status" value="1"/>
</dbReference>
<sequence length="608" mass="65262">QSVANALQQLQADLDEINERGFVGLADISRAADVKSSAIGSILFEFDGISSFSNGEVQAALHPTSEVAAAASAPAPLVFSASHAPEGFQLQAALAGNFCSPCDLQWLVRQTCRIVEWIQETDAKVNLSALDVIDEEQRNFIMNMAQGPLCGRSLPTATSIHALFEQRVARHPKKIAVQYGSDQFMTYAALDKAADKAASALQAMGIRTGAIVPICMSKSLLLVVATFAALKAGAAYAPVDPSNPADRKARIIEQCKAKVVIVDDSWTAGDVDVSNLSAVHIESLLDHAHVDMVSDRSTNVDFSRELAYCIFTSGSTGLPKGVMVEHGQILSFIMSREGMAFESAFGRRLNFTSTAFDATVGDMFGALSHGATLIMTSTADLLQDLDSGLTELMVTNLLLTPTFAAPLASSHKDVSLPWTASLLVGGEKVEAELRNSICHRVALENAYGPTEASVQTLAYRFQAERRYQQGYVPIGKPTGWSKVYIVHPDSTKLLPVGAIGELCIGGPQVARGYLNDEEKTRAKFVSDPFVEGGRMFRTGDLGRLHGDGLFECLGRIDGQVKIRGLRIETGEIEAAIAADQTVDQAKVLKMQLADEVDRLVGFVVLHGD</sequence>
<dbReference type="Proteomes" id="UP000077521">
    <property type="component" value="Unassembled WGS sequence"/>
</dbReference>
<proteinExistence type="predicted"/>
<feature type="non-terminal residue" evidence="3">
    <location>
        <position position="1"/>
    </location>
</feature>
<dbReference type="PANTHER" id="PTHR45527:SF1">
    <property type="entry name" value="FATTY ACID SYNTHASE"/>
    <property type="match status" value="1"/>
</dbReference>
<feature type="domain" description="AMP-dependent synthetase/ligase" evidence="2">
    <location>
        <begin position="164"/>
        <end position="514"/>
    </location>
</feature>
<dbReference type="InterPro" id="IPR000873">
    <property type="entry name" value="AMP-dep_synth/lig_dom"/>
</dbReference>
<dbReference type="PANTHER" id="PTHR45527">
    <property type="entry name" value="NONRIBOSOMAL PEPTIDE SYNTHETASE"/>
    <property type="match status" value="1"/>
</dbReference>
<evidence type="ECO:0000259" key="2">
    <source>
        <dbReference type="Pfam" id="PF00501"/>
    </source>
</evidence>
<keyword evidence="1" id="KW-0511">Multifunctional enzyme</keyword>
<dbReference type="Gene3D" id="3.30.559.30">
    <property type="entry name" value="Nonribosomal peptide synthetase, condensation domain"/>
    <property type="match status" value="1"/>
</dbReference>
<dbReference type="GO" id="GO:0044550">
    <property type="term" value="P:secondary metabolite biosynthetic process"/>
    <property type="evidence" value="ECO:0007669"/>
    <property type="project" value="TreeGrafter"/>
</dbReference>
<name>A0A8T8SB75_9BASI</name>
<reference evidence="3" key="2">
    <citation type="journal article" date="2019" name="IMA Fungus">
        <title>Genome sequencing and comparison of five Tilletia species to identify candidate genes for the detection of regulated species infecting wheat.</title>
        <authorList>
            <person name="Nguyen H.D.T."/>
            <person name="Sultana T."/>
            <person name="Kesanakurti P."/>
            <person name="Hambleton S."/>
        </authorList>
    </citation>
    <scope>NUCLEOTIDE SEQUENCE</scope>
    <source>
        <strain evidence="3">DAOMC 236416</strain>
    </source>
</reference>
<dbReference type="EMBL" id="LWDF02002221">
    <property type="protein sequence ID" value="KAE8236439.1"/>
    <property type="molecule type" value="Genomic_DNA"/>
</dbReference>
<keyword evidence="4" id="KW-1185">Reference proteome</keyword>
<dbReference type="AlphaFoldDB" id="A0A8T8SB75"/>
<dbReference type="GO" id="GO:0005737">
    <property type="term" value="C:cytoplasm"/>
    <property type="evidence" value="ECO:0007669"/>
    <property type="project" value="TreeGrafter"/>
</dbReference>
<protein>
    <recommendedName>
        <fullName evidence="2">AMP-dependent synthetase/ligase domain-containing protein</fullName>
    </recommendedName>
</protein>
<evidence type="ECO:0000313" key="4">
    <source>
        <dbReference type="Proteomes" id="UP000077521"/>
    </source>
</evidence>
<organism evidence="3 4">
    <name type="scientific">Tilletia indica</name>
    <dbReference type="NCBI Taxonomy" id="43049"/>
    <lineage>
        <taxon>Eukaryota</taxon>
        <taxon>Fungi</taxon>
        <taxon>Dikarya</taxon>
        <taxon>Basidiomycota</taxon>
        <taxon>Ustilaginomycotina</taxon>
        <taxon>Exobasidiomycetes</taxon>
        <taxon>Tilletiales</taxon>
        <taxon>Tilletiaceae</taxon>
        <taxon>Tilletia</taxon>
    </lineage>
</organism>
<comment type="caution">
    <text evidence="3">The sequence shown here is derived from an EMBL/GenBank/DDBJ whole genome shotgun (WGS) entry which is preliminary data.</text>
</comment>
<reference evidence="3" key="1">
    <citation type="submission" date="2016-04" db="EMBL/GenBank/DDBJ databases">
        <authorList>
            <person name="Nguyen H.D."/>
            <person name="Samba Siva P."/>
            <person name="Cullis J."/>
            <person name="Levesque C.A."/>
            <person name="Hambleton S."/>
        </authorList>
    </citation>
    <scope>NUCLEOTIDE SEQUENCE</scope>
    <source>
        <strain evidence="3">DAOMC 236416</strain>
    </source>
</reference>
<dbReference type="InterPro" id="IPR042099">
    <property type="entry name" value="ANL_N_sf"/>
</dbReference>
<dbReference type="GO" id="GO:0031177">
    <property type="term" value="F:phosphopantetheine binding"/>
    <property type="evidence" value="ECO:0007669"/>
    <property type="project" value="TreeGrafter"/>
</dbReference>
<evidence type="ECO:0000256" key="1">
    <source>
        <dbReference type="ARBA" id="ARBA00023268"/>
    </source>
</evidence>